<evidence type="ECO:0000256" key="1">
    <source>
        <dbReference type="ARBA" id="ARBA00004514"/>
    </source>
</evidence>
<name>A0AAD4LKH8_9AGAM</name>
<sequence length="445" mass="49408">MDFEEANAKLVSHEFLAVVLAGFGNELTPLTSDHGDEPCPKALLPVANRPMIDFPLTWLEQSGITEVLLICPTAHRPSISHHIHSDTSSSSYPSLHVDVQTYDESPDQPIGTCAVLKHFSNRIQRDFVLLPCDFVPPEDLSLTTMLNKYRIESNLGGAIVTSCWLKTRVSDVGGIPDEWNPTRTSVPIIWDKKSGTLLHVDTPDDRDRNADELEIRMSLLSRYPIASLSSQYTDSHVYVCKRSVLDVLHQKSTFDSFREEFLPWLCKIQYQKTKQEKYGRVLRSTGAKATHDLALRHSTLFSGSIRAQDPSSRDSNSPSLKPIPFSVPSSPAHPEIGDEPLESLRIGLVIHDTGFAGRVNNVATLFEVNRQFLSRVNYALPTDPENRVLIDAKSQISFDSMVGTSTKIGERTTIKRSVIGRHCVIGKTARVIGCVLLDHCVVGDG</sequence>
<gene>
    <name evidence="12" type="ORF">EDB92DRAFT_1864870</name>
</gene>
<evidence type="ECO:0000256" key="8">
    <source>
        <dbReference type="ARBA" id="ARBA00045373"/>
    </source>
</evidence>
<dbReference type="GO" id="GO:0005829">
    <property type="term" value="C:cytosol"/>
    <property type="evidence" value="ECO:0007669"/>
    <property type="project" value="UniProtKB-SubCell"/>
</dbReference>
<dbReference type="InterPro" id="IPR005835">
    <property type="entry name" value="NTP_transferase_dom"/>
</dbReference>
<evidence type="ECO:0000313" key="12">
    <source>
        <dbReference type="EMBL" id="KAH8990611.1"/>
    </source>
</evidence>
<feature type="compositionally biased region" description="Polar residues" evidence="10">
    <location>
        <begin position="309"/>
        <end position="319"/>
    </location>
</feature>
<evidence type="ECO:0000256" key="7">
    <source>
        <dbReference type="ARBA" id="ARBA00044229"/>
    </source>
</evidence>
<evidence type="ECO:0000313" key="13">
    <source>
        <dbReference type="Proteomes" id="UP001201163"/>
    </source>
</evidence>
<keyword evidence="5" id="KW-0648">Protein biosynthesis</keyword>
<keyword evidence="4" id="KW-0396">Initiation factor</keyword>
<dbReference type="Gene3D" id="2.160.10.10">
    <property type="entry name" value="Hexapeptide repeat proteins"/>
    <property type="match status" value="1"/>
</dbReference>
<evidence type="ECO:0000256" key="10">
    <source>
        <dbReference type="SAM" id="MobiDB-lite"/>
    </source>
</evidence>
<keyword evidence="3" id="KW-0963">Cytoplasm</keyword>
<evidence type="ECO:0000256" key="5">
    <source>
        <dbReference type="ARBA" id="ARBA00022917"/>
    </source>
</evidence>
<protein>
    <recommendedName>
        <fullName evidence="6">Translation initiation factor eIF2B subunit gamma</fullName>
    </recommendedName>
    <alternativeName>
        <fullName evidence="7">eIF2B GDP-GTP exchange factor subunit gamma</fullName>
    </alternativeName>
</protein>
<comment type="caution">
    <text evidence="12">The sequence shown here is derived from an EMBL/GenBank/DDBJ whole genome shotgun (WGS) entry which is preliminary data.</text>
</comment>
<comment type="function">
    <text evidence="8">Acts as a component of the translation initiation factor 2B (eIF2B) complex, which catalyzes the exchange of GDP for GTP on the eukaryotic initiation factor 2 (eIF2) complex gamma subunit. Its guanine nucleotide exchange factor activity is repressed when bound to eIF2 complex phosphorylated on the alpha subunit, thereby limiting the amount of methionyl-initiator methionine tRNA available to the ribosome and consequently global translation is repressed.</text>
</comment>
<comment type="subcellular location">
    <subcellularLocation>
        <location evidence="1">Cytoplasm</location>
        <location evidence="1">Cytosol</location>
    </subcellularLocation>
</comment>
<accession>A0AAD4LKH8</accession>
<evidence type="ECO:0000256" key="4">
    <source>
        <dbReference type="ARBA" id="ARBA00022540"/>
    </source>
</evidence>
<evidence type="ECO:0000256" key="6">
    <source>
        <dbReference type="ARBA" id="ARBA00044196"/>
    </source>
</evidence>
<evidence type="ECO:0000259" key="11">
    <source>
        <dbReference type="Pfam" id="PF00483"/>
    </source>
</evidence>
<dbReference type="GO" id="GO:0005851">
    <property type="term" value="C:eukaryotic translation initiation factor 2B complex"/>
    <property type="evidence" value="ECO:0007669"/>
    <property type="project" value="TreeGrafter"/>
</dbReference>
<dbReference type="Gene3D" id="3.90.550.10">
    <property type="entry name" value="Spore Coat Polysaccharide Biosynthesis Protein SpsA, Chain A"/>
    <property type="match status" value="1"/>
</dbReference>
<dbReference type="AlphaFoldDB" id="A0AAD4LKH8"/>
<dbReference type="PANTHER" id="PTHR45989">
    <property type="entry name" value="TRANSLATION INITIATION FACTOR EIF-2B SUBUNIT GAMMA"/>
    <property type="match status" value="1"/>
</dbReference>
<dbReference type="SUPFAM" id="SSF53448">
    <property type="entry name" value="Nucleotide-diphospho-sugar transferases"/>
    <property type="match status" value="1"/>
</dbReference>
<proteinExistence type="inferred from homology"/>
<comment type="subunit">
    <text evidence="9">Component of the translation initiation factor 2B (eIF2B) complex which is a heterodecamer of two sets of five different subunits: alpha, beta, gamma, delta and epsilon. Subunits alpha, beta and delta comprise a regulatory subcomplex and subunits epsilon and gamma comprise a catalytic subcomplex. Within the complex, the hexameric regulatory complex resides at the center, with the two heterodimeric catalytic subcomplexes bound on opposite sides.</text>
</comment>
<dbReference type="InterPro" id="IPR029044">
    <property type="entry name" value="Nucleotide-diphossugar_trans"/>
</dbReference>
<dbReference type="GO" id="GO:0002183">
    <property type="term" value="P:cytoplasmic translational initiation"/>
    <property type="evidence" value="ECO:0007669"/>
    <property type="project" value="TreeGrafter"/>
</dbReference>
<feature type="region of interest" description="Disordered" evidence="10">
    <location>
        <begin position="304"/>
        <end position="336"/>
    </location>
</feature>
<comment type="similarity">
    <text evidence="2">Belongs to the eIF-2B gamma/epsilon subunits family.</text>
</comment>
<organism evidence="12 13">
    <name type="scientific">Lactarius akahatsu</name>
    <dbReference type="NCBI Taxonomy" id="416441"/>
    <lineage>
        <taxon>Eukaryota</taxon>
        <taxon>Fungi</taxon>
        <taxon>Dikarya</taxon>
        <taxon>Basidiomycota</taxon>
        <taxon>Agaricomycotina</taxon>
        <taxon>Agaricomycetes</taxon>
        <taxon>Russulales</taxon>
        <taxon>Russulaceae</taxon>
        <taxon>Lactarius</taxon>
    </lineage>
</organism>
<dbReference type="Proteomes" id="UP001201163">
    <property type="component" value="Unassembled WGS sequence"/>
</dbReference>
<keyword evidence="13" id="KW-1185">Reference proteome</keyword>
<reference evidence="12" key="1">
    <citation type="submission" date="2022-01" db="EMBL/GenBank/DDBJ databases">
        <title>Comparative genomics reveals a dynamic genome evolution in the ectomycorrhizal milk-cap (Lactarius) mushrooms.</title>
        <authorList>
            <consortium name="DOE Joint Genome Institute"/>
            <person name="Lebreton A."/>
            <person name="Tang N."/>
            <person name="Kuo A."/>
            <person name="LaButti K."/>
            <person name="Drula E."/>
            <person name="Barry K."/>
            <person name="Clum A."/>
            <person name="Lipzen A."/>
            <person name="Mousain D."/>
            <person name="Ng V."/>
            <person name="Wang R."/>
            <person name="Wang X."/>
            <person name="Dai Y."/>
            <person name="Henrissat B."/>
            <person name="Grigoriev I.V."/>
            <person name="Guerin-Laguette A."/>
            <person name="Yu F."/>
            <person name="Martin F.M."/>
        </authorList>
    </citation>
    <scope>NUCLEOTIDE SEQUENCE</scope>
    <source>
        <strain evidence="12">QP</strain>
    </source>
</reference>
<dbReference type="GO" id="GO:0005085">
    <property type="term" value="F:guanyl-nucleotide exchange factor activity"/>
    <property type="evidence" value="ECO:0007669"/>
    <property type="project" value="TreeGrafter"/>
</dbReference>
<feature type="domain" description="Nucleotidyl transferase" evidence="11">
    <location>
        <begin position="17"/>
        <end position="150"/>
    </location>
</feature>
<dbReference type="GO" id="GO:0003743">
    <property type="term" value="F:translation initiation factor activity"/>
    <property type="evidence" value="ECO:0007669"/>
    <property type="project" value="UniProtKB-KW"/>
</dbReference>
<dbReference type="EMBL" id="JAKELL010000030">
    <property type="protein sequence ID" value="KAH8990611.1"/>
    <property type="molecule type" value="Genomic_DNA"/>
</dbReference>
<dbReference type="PANTHER" id="PTHR45989:SF1">
    <property type="entry name" value="TRANSLATION INITIATION FACTOR EIF-2B SUBUNIT GAMMA"/>
    <property type="match status" value="1"/>
</dbReference>
<evidence type="ECO:0000256" key="9">
    <source>
        <dbReference type="ARBA" id="ARBA00046432"/>
    </source>
</evidence>
<dbReference type="Pfam" id="PF00483">
    <property type="entry name" value="NTP_transferase"/>
    <property type="match status" value="1"/>
</dbReference>
<evidence type="ECO:0000256" key="2">
    <source>
        <dbReference type="ARBA" id="ARBA00007878"/>
    </source>
</evidence>
<dbReference type="InterPro" id="IPR051960">
    <property type="entry name" value="eIF2B_gamma"/>
</dbReference>
<evidence type="ECO:0000256" key="3">
    <source>
        <dbReference type="ARBA" id="ARBA00022490"/>
    </source>
</evidence>